<keyword evidence="2" id="KW-1185">Reference proteome</keyword>
<dbReference type="GO" id="GO:0003725">
    <property type="term" value="F:double-stranded RNA binding"/>
    <property type="evidence" value="ECO:0007669"/>
    <property type="project" value="TreeGrafter"/>
</dbReference>
<proteinExistence type="predicted"/>
<name>A0AAD3E541_9CHLO</name>
<dbReference type="PANTHER" id="PTHR11258">
    <property type="entry name" value="2-5 OLIGOADENYLATE SYNTHETASE"/>
    <property type="match status" value="1"/>
</dbReference>
<dbReference type="PANTHER" id="PTHR11258:SF11">
    <property type="entry name" value="C2H2-TYPE DOMAIN-CONTAINING PROTEIN"/>
    <property type="match status" value="1"/>
</dbReference>
<dbReference type="GO" id="GO:0001730">
    <property type="term" value="F:2'-5'-oligoadenylate synthetase activity"/>
    <property type="evidence" value="ECO:0007669"/>
    <property type="project" value="TreeGrafter"/>
</dbReference>
<dbReference type="AlphaFoldDB" id="A0AAD3E541"/>
<dbReference type="Proteomes" id="UP001054857">
    <property type="component" value="Unassembled WGS sequence"/>
</dbReference>
<protein>
    <submittedName>
        <fullName evidence="1">Uncharacterized protein</fullName>
    </submittedName>
</protein>
<gene>
    <name evidence="1" type="ORF">Agub_g15484</name>
</gene>
<accession>A0AAD3E541</accession>
<comment type="caution">
    <text evidence="1">The sequence shown here is derived from an EMBL/GenBank/DDBJ whole genome shotgun (WGS) entry which is preliminary data.</text>
</comment>
<dbReference type="GO" id="GO:0005829">
    <property type="term" value="C:cytosol"/>
    <property type="evidence" value="ECO:0007669"/>
    <property type="project" value="TreeGrafter"/>
</dbReference>
<evidence type="ECO:0000313" key="1">
    <source>
        <dbReference type="EMBL" id="GFR52857.1"/>
    </source>
</evidence>
<dbReference type="GO" id="GO:0016020">
    <property type="term" value="C:membrane"/>
    <property type="evidence" value="ECO:0007669"/>
    <property type="project" value="TreeGrafter"/>
</dbReference>
<organism evidence="1 2">
    <name type="scientific">Astrephomene gubernaculifera</name>
    <dbReference type="NCBI Taxonomy" id="47775"/>
    <lineage>
        <taxon>Eukaryota</taxon>
        <taxon>Viridiplantae</taxon>
        <taxon>Chlorophyta</taxon>
        <taxon>core chlorophytes</taxon>
        <taxon>Chlorophyceae</taxon>
        <taxon>CS clade</taxon>
        <taxon>Chlamydomonadales</taxon>
        <taxon>Astrephomenaceae</taxon>
        <taxon>Astrephomene</taxon>
    </lineage>
</organism>
<dbReference type="Gene3D" id="1.10.1410.20">
    <property type="entry name" value="2'-5'-oligoadenylate synthetase 1, domain 2"/>
    <property type="match status" value="1"/>
</dbReference>
<dbReference type="GO" id="GO:0005654">
    <property type="term" value="C:nucleoplasm"/>
    <property type="evidence" value="ECO:0007669"/>
    <property type="project" value="TreeGrafter"/>
</dbReference>
<reference evidence="1 2" key="1">
    <citation type="journal article" date="2021" name="Sci. Rep.">
        <title>Genome sequencing of the multicellular alga Astrephomene provides insights into convergent evolution of germ-soma differentiation.</title>
        <authorList>
            <person name="Yamashita S."/>
            <person name="Yamamoto K."/>
            <person name="Matsuzaki R."/>
            <person name="Suzuki S."/>
            <person name="Yamaguchi H."/>
            <person name="Hirooka S."/>
            <person name="Minakuchi Y."/>
            <person name="Miyagishima S."/>
            <person name="Kawachi M."/>
            <person name="Toyoda A."/>
            <person name="Nozaki H."/>
        </authorList>
    </citation>
    <scope>NUCLEOTIDE SEQUENCE [LARGE SCALE GENOMIC DNA]</scope>
    <source>
        <strain evidence="1 2">NIES-4017</strain>
    </source>
</reference>
<dbReference type="EMBL" id="BMAR01000074">
    <property type="protein sequence ID" value="GFR52857.1"/>
    <property type="molecule type" value="Genomic_DNA"/>
</dbReference>
<sequence>MRRQAVQHLTLCQPSWRAADVQASVDNPHYRRVLQLEVKGIEVDLLMLPDLVTGRNEDSIKKQYEALMPPVFQQLKSQPEAVRFDIVRERAASEAMTKFINTDTDEVKGVVRLVKAWYKLGLAGQFGVRSIVLEVLVLAALQGLHEQLHSRPPLDKLQLFMATLRLLVGLGAGADSKPVLVDAGEWGYRPELGRRCEHIWGPHPPHYALETTPTETPTMPMYRDADYAGLAREARRVLEVMQDGTFGQLLEESTLGRAVTQLCPWLSC</sequence>
<evidence type="ECO:0000313" key="2">
    <source>
        <dbReference type="Proteomes" id="UP001054857"/>
    </source>
</evidence>